<dbReference type="PANTHER" id="PTHR47706">
    <property type="entry name" value="NMRA-LIKE FAMILY PROTEIN"/>
    <property type="match status" value="1"/>
</dbReference>
<keyword evidence="2" id="KW-0521">NADP</keyword>
<dbReference type="InterPro" id="IPR051609">
    <property type="entry name" value="NmrA/Isoflavone_reductase-like"/>
</dbReference>
<dbReference type="PANTHER" id="PTHR47706:SF4">
    <property type="entry name" value="NMRA-LIKE DOMAIN-CONTAINING PROTEIN"/>
    <property type="match status" value="1"/>
</dbReference>
<gene>
    <name evidence="5" type="ORF">DNG_08879</name>
</gene>
<dbReference type="AlphaFoldDB" id="A0AAE8N7H4"/>
<keyword evidence="3" id="KW-0560">Oxidoreductase</keyword>
<evidence type="ECO:0000256" key="3">
    <source>
        <dbReference type="ARBA" id="ARBA00023002"/>
    </source>
</evidence>
<protein>
    <recommendedName>
        <fullName evidence="4">NmrA-like domain-containing protein</fullName>
    </recommendedName>
</protein>
<evidence type="ECO:0000256" key="2">
    <source>
        <dbReference type="ARBA" id="ARBA00022857"/>
    </source>
</evidence>
<proteinExistence type="inferred from homology"/>
<evidence type="ECO:0000313" key="6">
    <source>
        <dbReference type="Proteomes" id="UP001187682"/>
    </source>
</evidence>
<dbReference type="InterPro" id="IPR008030">
    <property type="entry name" value="NmrA-like"/>
</dbReference>
<dbReference type="Pfam" id="PF05368">
    <property type="entry name" value="NmrA"/>
    <property type="match status" value="1"/>
</dbReference>
<dbReference type="Proteomes" id="UP001187682">
    <property type="component" value="Unassembled WGS sequence"/>
</dbReference>
<evidence type="ECO:0000256" key="1">
    <source>
        <dbReference type="ARBA" id="ARBA00005725"/>
    </source>
</evidence>
<feature type="domain" description="NmrA-like" evidence="4">
    <location>
        <begin position="4"/>
        <end position="244"/>
    </location>
</feature>
<comment type="caution">
    <text evidence="5">The sequence shown here is derived from an EMBL/GenBank/DDBJ whole genome shotgun (WGS) entry which is preliminary data.</text>
</comment>
<sequence>MPVVAVAGGSGKLGRAIVNGIKQAGKFDVVVLGRQADDEKSKEIGAPIITVDYNSPEAITSVLEQHNVETLISALHGHSPAELELNLISGADKSSTTSRYIPAIWGSKYPEDVAGLFPPAIDKLRYVKALESTSLEWTAVFNGLFLDFYGTGPNTPTYLNPLAIVFDLPNNIAAIPGSGDVPVTFTHTFDVGRFTAALLTKSKWEKESYVIGDKLTLNDFLRVAEEVKGTKFTVEHDPIDKLRTGQATELPSHPHLYAFVPKVAFQSMLSAFGIMFETGILDFKSRTLNDEFPDIKPTTVRELISDAYPA</sequence>
<dbReference type="Gene3D" id="3.90.25.10">
    <property type="entry name" value="UDP-galactose 4-epimerase, domain 1"/>
    <property type="match status" value="1"/>
</dbReference>
<name>A0AAE8N7H4_9PEZI</name>
<evidence type="ECO:0000259" key="4">
    <source>
        <dbReference type="Pfam" id="PF05368"/>
    </source>
</evidence>
<dbReference type="EMBL" id="ONZQ02000015">
    <property type="protein sequence ID" value="SPO06190.1"/>
    <property type="molecule type" value="Genomic_DNA"/>
</dbReference>
<dbReference type="InterPro" id="IPR036291">
    <property type="entry name" value="NAD(P)-bd_dom_sf"/>
</dbReference>
<dbReference type="SUPFAM" id="SSF51735">
    <property type="entry name" value="NAD(P)-binding Rossmann-fold domains"/>
    <property type="match status" value="1"/>
</dbReference>
<dbReference type="Gene3D" id="3.40.50.720">
    <property type="entry name" value="NAD(P)-binding Rossmann-like Domain"/>
    <property type="match status" value="1"/>
</dbReference>
<keyword evidence="6" id="KW-1185">Reference proteome</keyword>
<reference evidence="5" key="1">
    <citation type="submission" date="2018-03" db="EMBL/GenBank/DDBJ databases">
        <authorList>
            <person name="Guldener U."/>
        </authorList>
    </citation>
    <scope>NUCLEOTIDE SEQUENCE</scope>
</reference>
<evidence type="ECO:0000313" key="5">
    <source>
        <dbReference type="EMBL" id="SPO06190.1"/>
    </source>
</evidence>
<dbReference type="GO" id="GO:0016491">
    <property type="term" value="F:oxidoreductase activity"/>
    <property type="evidence" value="ECO:0007669"/>
    <property type="project" value="UniProtKB-KW"/>
</dbReference>
<comment type="similarity">
    <text evidence="1">Belongs to the NmrA-type oxidoreductase family. Isoflavone reductase subfamily.</text>
</comment>
<organism evidence="5 6">
    <name type="scientific">Cephalotrichum gorgonifer</name>
    <dbReference type="NCBI Taxonomy" id="2041049"/>
    <lineage>
        <taxon>Eukaryota</taxon>
        <taxon>Fungi</taxon>
        <taxon>Dikarya</taxon>
        <taxon>Ascomycota</taxon>
        <taxon>Pezizomycotina</taxon>
        <taxon>Sordariomycetes</taxon>
        <taxon>Hypocreomycetidae</taxon>
        <taxon>Microascales</taxon>
        <taxon>Microascaceae</taxon>
        <taxon>Cephalotrichum</taxon>
    </lineage>
</organism>
<accession>A0AAE8N7H4</accession>